<name>A0A0F9CRI4_9ZZZZ</name>
<reference evidence="1" key="1">
    <citation type="journal article" date="2015" name="Nature">
        <title>Complex archaea that bridge the gap between prokaryotes and eukaryotes.</title>
        <authorList>
            <person name="Spang A."/>
            <person name="Saw J.H."/>
            <person name="Jorgensen S.L."/>
            <person name="Zaremba-Niedzwiedzka K."/>
            <person name="Martijn J."/>
            <person name="Lind A.E."/>
            <person name="van Eijk R."/>
            <person name="Schleper C."/>
            <person name="Guy L."/>
            <person name="Ettema T.J."/>
        </authorList>
    </citation>
    <scope>NUCLEOTIDE SEQUENCE</scope>
</reference>
<gene>
    <name evidence="1" type="ORF">LCGC14_2634940</name>
</gene>
<evidence type="ECO:0000313" key="1">
    <source>
        <dbReference type="EMBL" id="KKK99221.1"/>
    </source>
</evidence>
<organism evidence="1">
    <name type="scientific">marine sediment metagenome</name>
    <dbReference type="NCBI Taxonomy" id="412755"/>
    <lineage>
        <taxon>unclassified sequences</taxon>
        <taxon>metagenomes</taxon>
        <taxon>ecological metagenomes</taxon>
    </lineage>
</organism>
<proteinExistence type="predicted"/>
<protein>
    <submittedName>
        <fullName evidence="1">Uncharacterized protein</fullName>
    </submittedName>
</protein>
<dbReference type="EMBL" id="LAZR01045295">
    <property type="protein sequence ID" value="KKK99221.1"/>
    <property type="molecule type" value="Genomic_DNA"/>
</dbReference>
<feature type="non-terminal residue" evidence="1">
    <location>
        <position position="75"/>
    </location>
</feature>
<accession>A0A0F9CRI4</accession>
<dbReference type="AlphaFoldDB" id="A0A0F9CRI4"/>
<comment type="caution">
    <text evidence="1">The sequence shown here is derived from an EMBL/GenBank/DDBJ whole genome shotgun (WGS) entry which is preliminary data.</text>
</comment>
<sequence length="75" mass="8224">MSINARQLEKDIDAIPGICDEGKGAIKKLFENNFGVKFEHPREFKVGAVYIPCGVPDDPYMLTKIGHSFALVGVS</sequence>